<evidence type="ECO:0000313" key="1">
    <source>
        <dbReference type="EMBL" id="CAB3741316.1"/>
    </source>
</evidence>
<accession>A0A6J5CQH2</accession>
<dbReference type="Proteomes" id="UP000494255">
    <property type="component" value="Unassembled WGS sequence"/>
</dbReference>
<name>A0A6J5CQH2_9BURK</name>
<dbReference type="AlphaFoldDB" id="A0A6J5CQH2"/>
<dbReference type="GeneID" id="97045314"/>
<sequence length="57" mass="6141">MTGAERLALRQAVPVHAQGGRPYYVCLGEIPARWQDAFRVALRGSACPVIDGRGECA</sequence>
<reference evidence="1 2" key="1">
    <citation type="submission" date="2020-04" db="EMBL/GenBank/DDBJ databases">
        <authorList>
            <person name="De Canck E."/>
        </authorList>
    </citation>
    <scope>NUCLEOTIDE SEQUENCE [LARGE SCALE GENOMIC DNA]</scope>
    <source>
        <strain evidence="1 2">LMG 24238</strain>
    </source>
</reference>
<dbReference type="RefSeq" id="WP_175054213.1">
    <property type="nucleotide sequence ID" value="NZ_CADIKC010000014.1"/>
</dbReference>
<evidence type="ECO:0000313" key="2">
    <source>
        <dbReference type="Proteomes" id="UP000494255"/>
    </source>
</evidence>
<keyword evidence="2" id="KW-1185">Reference proteome</keyword>
<proteinExistence type="predicted"/>
<gene>
    <name evidence="1" type="ORF">LMG24238_06745</name>
</gene>
<protein>
    <submittedName>
        <fullName evidence="1">Uncharacterized protein</fullName>
    </submittedName>
</protein>
<organism evidence="1 2">
    <name type="scientific">Paraburkholderia sediminicola</name>
    <dbReference type="NCBI Taxonomy" id="458836"/>
    <lineage>
        <taxon>Bacteria</taxon>
        <taxon>Pseudomonadati</taxon>
        <taxon>Pseudomonadota</taxon>
        <taxon>Betaproteobacteria</taxon>
        <taxon>Burkholderiales</taxon>
        <taxon>Burkholderiaceae</taxon>
        <taxon>Paraburkholderia</taxon>
    </lineage>
</organism>
<dbReference type="EMBL" id="CADIKC010000014">
    <property type="protein sequence ID" value="CAB3741316.1"/>
    <property type="molecule type" value="Genomic_DNA"/>
</dbReference>